<dbReference type="InterPro" id="IPR035959">
    <property type="entry name" value="RutC-like_sf"/>
</dbReference>
<keyword evidence="1" id="KW-0378">Hydrolase</keyword>
<sequence>MTQRQLVSSGAMWEPVVGYSRAVRVGPWVSVAGTTAAADGGGAVGGDDIGAQAREALRRVVAALAQAGAGPEHVVRTRMFVTDISRWEEVGRAHGEVFGVIRPATSMVEVSRLIDPALLVEIEADAVVL</sequence>
<dbReference type="InterPro" id="IPR006175">
    <property type="entry name" value="YjgF/YER057c/UK114"/>
</dbReference>
<reference evidence="2" key="1">
    <citation type="journal article" date="2019" name="Int. J. Syst. Evol. Microbiol.">
        <title>The Global Catalogue of Microorganisms (GCM) 10K type strain sequencing project: providing services to taxonomists for standard genome sequencing and annotation.</title>
        <authorList>
            <consortium name="The Broad Institute Genomics Platform"/>
            <consortium name="The Broad Institute Genome Sequencing Center for Infectious Disease"/>
            <person name="Wu L."/>
            <person name="Ma J."/>
        </authorList>
    </citation>
    <scope>NUCLEOTIDE SEQUENCE [LARGE SCALE GENOMIC DNA]</scope>
    <source>
        <strain evidence="2">FCH27</strain>
    </source>
</reference>
<dbReference type="GO" id="GO:0016787">
    <property type="term" value="F:hydrolase activity"/>
    <property type="evidence" value="ECO:0007669"/>
    <property type="project" value="UniProtKB-KW"/>
</dbReference>
<dbReference type="SUPFAM" id="SSF55298">
    <property type="entry name" value="YjgF-like"/>
    <property type="match status" value="1"/>
</dbReference>
<protein>
    <submittedName>
        <fullName evidence="1">Rid family hydrolase</fullName>
    </submittedName>
</protein>
<evidence type="ECO:0000313" key="2">
    <source>
        <dbReference type="Proteomes" id="UP001596524"/>
    </source>
</evidence>
<dbReference type="Gene3D" id="3.30.1330.40">
    <property type="entry name" value="RutC-like"/>
    <property type="match status" value="1"/>
</dbReference>
<dbReference type="Pfam" id="PF01042">
    <property type="entry name" value="Ribonuc_L-PSP"/>
    <property type="match status" value="1"/>
</dbReference>
<dbReference type="PANTHER" id="PTHR43857">
    <property type="entry name" value="BLR7761 PROTEIN"/>
    <property type="match status" value="1"/>
</dbReference>
<dbReference type="PANTHER" id="PTHR43857:SF1">
    <property type="entry name" value="YJGH FAMILY PROTEIN"/>
    <property type="match status" value="1"/>
</dbReference>
<evidence type="ECO:0000313" key="1">
    <source>
        <dbReference type="EMBL" id="MFC7360480.1"/>
    </source>
</evidence>
<dbReference type="EMBL" id="JBHTCH010000012">
    <property type="protein sequence ID" value="MFC7360480.1"/>
    <property type="molecule type" value="Genomic_DNA"/>
</dbReference>
<organism evidence="1 2">
    <name type="scientific">Nocardioides astragali</name>
    <dbReference type="NCBI Taxonomy" id="1776736"/>
    <lineage>
        <taxon>Bacteria</taxon>
        <taxon>Bacillati</taxon>
        <taxon>Actinomycetota</taxon>
        <taxon>Actinomycetes</taxon>
        <taxon>Propionibacteriales</taxon>
        <taxon>Nocardioidaceae</taxon>
        <taxon>Nocardioides</taxon>
    </lineage>
</organism>
<proteinExistence type="predicted"/>
<name>A0ABW2N3L4_9ACTN</name>
<comment type="caution">
    <text evidence="1">The sequence shown here is derived from an EMBL/GenBank/DDBJ whole genome shotgun (WGS) entry which is preliminary data.</text>
</comment>
<accession>A0ABW2N3L4</accession>
<keyword evidence="2" id="KW-1185">Reference proteome</keyword>
<dbReference type="RefSeq" id="WP_255891745.1">
    <property type="nucleotide sequence ID" value="NZ_JAFMZM010000005.1"/>
</dbReference>
<gene>
    <name evidence="1" type="ORF">ACFQO6_09385</name>
</gene>
<dbReference type="Proteomes" id="UP001596524">
    <property type="component" value="Unassembled WGS sequence"/>
</dbReference>